<dbReference type="Pfam" id="PF13826">
    <property type="entry name" value="Monooxy_af470-like"/>
    <property type="match status" value="1"/>
</dbReference>
<evidence type="ECO:0000313" key="2">
    <source>
        <dbReference type="Proteomes" id="UP001595752"/>
    </source>
</evidence>
<comment type="caution">
    <text evidence="1">The sequence shown here is derived from an EMBL/GenBank/DDBJ whole genome shotgun (WGS) entry which is preliminary data.</text>
</comment>
<dbReference type="Proteomes" id="UP001595752">
    <property type="component" value="Unassembled WGS sequence"/>
</dbReference>
<dbReference type="RefSeq" id="WP_377917966.1">
    <property type="nucleotide sequence ID" value="NZ_JBHRZT010000072.1"/>
</dbReference>
<reference evidence="2" key="1">
    <citation type="journal article" date="2019" name="Int. J. Syst. Evol. Microbiol.">
        <title>The Global Catalogue of Microorganisms (GCM) 10K type strain sequencing project: providing services to taxonomists for standard genome sequencing and annotation.</title>
        <authorList>
            <consortium name="The Broad Institute Genomics Platform"/>
            <consortium name="The Broad Institute Genome Sequencing Center for Infectious Disease"/>
            <person name="Wu L."/>
            <person name="Ma J."/>
        </authorList>
    </citation>
    <scope>NUCLEOTIDE SEQUENCE [LARGE SCALE GENOMIC DNA]</scope>
    <source>
        <strain evidence="2">CCUG 61889</strain>
    </source>
</reference>
<dbReference type="EMBL" id="JBHRZT010000072">
    <property type="protein sequence ID" value="MFC3885554.1"/>
    <property type="molecule type" value="Genomic_DNA"/>
</dbReference>
<keyword evidence="2" id="KW-1185">Reference proteome</keyword>
<dbReference type="InterPro" id="IPR025444">
    <property type="entry name" value="Monooxy_af470"/>
</dbReference>
<sequence length="155" mass="18022">MSTKIHNGAFTAETEDGFVVFIIGVRLNKIRALFKWLSAIKAMMPMLKELYQNPELGFLQEQTVIGWRTVTTIQYWRTYEQLETYSKGNIHSEALKNFYKKIGKSGSVGLYHETYKVEKDESLYINMPVYGLAKAFSHIRINNKLNTSKKRMERA</sequence>
<gene>
    <name evidence="1" type="ORF">ACFOU2_19585</name>
</gene>
<name>A0ABV8B8N3_9BACI</name>
<accession>A0ABV8B8N3</accession>
<evidence type="ECO:0000313" key="1">
    <source>
        <dbReference type="EMBL" id="MFC3885554.1"/>
    </source>
</evidence>
<protein>
    <submittedName>
        <fullName evidence="1">DUF4188 domain-containing protein</fullName>
    </submittedName>
</protein>
<organism evidence="1 2">
    <name type="scientific">Bacillus songklensis</name>
    <dbReference type="NCBI Taxonomy" id="1069116"/>
    <lineage>
        <taxon>Bacteria</taxon>
        <taxon>Bacillati</taxon>
        <taxon>Bacillota</taxon>
        <taxon>Bacilli</taxon>
        <taxon>Bacillales</taxon>
        <taxon>Bacillaceae</taxon>
        <taxon>Bacillus</taxon>
    </lineage>
</organism>
<proteinExistence type="predicted"/>